<keyword evidence="3" id="KW-1185">Reference proteome</keyword>
<dbReference type="InParanoid" id="K0YIM9"/>
<comment type="caution">
    <text evidence="2">The sequence shown here is derived from an EMBL/GenBank/DDBJ whole genome shotgun (WGS) entry which is preliminary data.</text>
</comment>
<name>K0YIM9_9ACTN</name>
<accession>K0YIM9</accession>
<feature type="transmembrane region" description="Helical" evidence="1">
    <location>
        <begin position="15"/>
        <end position="36"/>
    </location>
</feature>
<dbReference type="EMBL" id="ADMD01000007">
    <property type="protein sequence ID" value="EJZ83432.1"/>
    <property type="molecule type" value="Genomic_DNA"/>
</dbReference>
<evidence type="ECO:0000313" key="3">
    <source>
        <dbReference type="Proteomes" id="UP000006069"/>
    </source>
</evidence>
<dbReference type="HOGENOM" id="CLU_3317109_0_0_11"/>
<proteinExistence type="predicted"/>
<reference evidence="2 3" key="1">
    <citation type="submission" date="2012-08" db="EMBL/GenBank/DDBJ databases">
        <title>The Genome Sequence of Slackia piriformis YIT 12062.</title>
        <authorList>
            <consortium name="The Broad Institute Genome Sequencing Platform"/>
            <person name="Earl A."/>
            <person name="Ward D."/>
            <person name="Feldgarden M."/>
            <person name="Gevers D."/>
            <person name="Morotomi M."/>
            <person name="Walker B."/>
            <person name="Young S.K."/>
            <person name="Zeng Q."/>
            <person name="Gargeya S."/>
            <person name="Fitzgerald M."/>
            <person name="Haas B."/>
            <person name="Abouelleil A."/>
            <person name="Alvarado L."/>
            <person name="Arachchi H.M."/>
            <person name="Berlin A.M."/>
            <person name="Chapman S.B."/>
            <person name="Goldberg J."/>
            <person name="Griggs A."/>
            <person name="Gujja S."/>
            <person name="Hansen M."/>
            <person name="Howarth C."/>
            <person name="Imamovic A."/>
            <person name="Larimer J."/>
            <person name="McCowen C."/>
            <person name="Montmayeur A."/>
            <person name="Murphy C."/>
            <person name="Neiman D."/>
            <person name="Pearson M."/>
            <person name="Priest M."/>
            <person name="Roberts A."/>
            <person name="Saif S."/>
            <person name="Shea T."/>
            <person name="Sisk P."/>
            <person name="Sykes S."/>
            <person name="Wortman J."/>
            <person name="Nusbaum C."/>
            <person name="Birren B."/>
        </authorList>
    </citation>
    <scope>NUCLEOTIDE SEQUENCE [LARGE SCALE GENOMIC DNA]</scope>
    <source>
        <strain evidence="2 3">YIT 12062</strain>
    </source>
</reference>
<keyword evidence="1" id="KW-0472">Membrane</keyword>
<sequence length="39" mass="4155">MTEREATLKTACTPVLYTIASIWALSCIGVIALLILGAF</sequence>
<keyword evidence="1" id="KW-0812">Transmembrane</keyword>
<gene>
    <name evidence="2" type="ORF">HMPREF9451_00937</name>
</gene>
<dbReference type="Proteomes" id="UP000006069">
    <property type="component" value="Unassembled WGS sequence"/>
</dbReference>
<keyword evidence="1" id="KW-1133">Transmembrane helix</keyword>
<evidence type="ECO:0000256" key="1">
    <source>
        <dbReference type="SAM" id="Phobius"/>
    </source>
</evidence>
<evidence type="ECO:0000313" key="2">
    <source>
        <dbReference type="EMBL" id="EJZ83432.1"/>
    </source>
</evidence>
<dbReference type="AlphaFoldDB" id="K0YIM9"/>
<organism evidence="2 3">
    <name type="scientific">Slackia piriformis YIT 12062</name>
    <dbReference type="NCBI Taxonomy" id="742818"/>
    <lineage>
        <taxon>Bacteria</taxon>
        <taxon>Bacillati</taxon>
        <taxon>Actinomycetota</taxon>
        <taxon>Coriobacteriia</taxon>
        <taxon>Eggerthellales</taxon>
        <taxon>Eggerthellaceae</taxon>
        <taxon>Slackia</taxon>
    </lineage>
</organism>
<dbReference type="PROSITE" id="PS51257">
    <property type="entry name" value="PROKAR_LIPOPROTEIN"/>
    <property type="match status" value="1"/>
</dbReference>
<protein>
    <submittedName>
        <fullName evidence="2">Uncharacterized protein</fullName>
    </submittedName>
</protein>